<protein>
    <submittedName>
        <fullName evidence="3">Uncharacterized protein</fullName>
    </submittedName>
</protein>
<gene>
    <name evidence="3" type="ORF">EVAR_99530_1</name>
</gene>
<feature type="region of interest" description="Disordered" evidence="1">
    <location>
        <begin position="27"/>
        <end position="59"/>
    </location>
</feature>
<evidence type="ECO:0000256" key="1">
    <source>
        <dbReference type="SAM" id="MobiDB-lite"/>
    </source>
</evidence>
<keyword evidence="4" id="KW-1185">Reference proteome</keyword>
<organism evidence="3 4">
    <name type="scientific">Eumeta variegata</name>
    <name type="common">Bagworm moth</name>
    <name type="synonym">Eumeta japonica</name>
    <dbReference type="NCBI Taxonomy" id="151549"/>
    <lineage>
        <taxon>Eukaryota</taxon>
        <taxon>Metazoa</taxon>
        <taxon>Ecdysozoa</taxon>
        <taxon>Arthropoda</taxon>
        <taxon>Hexapoda</taxon>
        <taxon>Insecta</taxon>
        <taxon>Pterygota</taxon>
        <taxon>Neoptera</taxon>
        <taxon>Endopterygota</taxon>
        <taxon>Lepidoptera</taxon>
        <taxon>Glossata</taxon>
        <taxon>Ditrysia</taxon>
        <taxon>Tineoidea</taxon>
        <taxon>Psychidae</taxon>
        <taxon>Oiketicinae</taxon>
        <taxon>Eumeta</taxon>
    </lineage>
</organism>
<proteinExistence type="predicted"/>
<dbReference type="AlphaFoldDB" id="A0A4C2A235"/>
<keyword evidence="2" id="KW-1133">Transmembrane helix</keyword>
<reference evidence="3 4" key="1">
    <citation type="journal article" date="2019" name="Commun. Biol.">
        <title>The bagworm genome reveals a unique fibroin gene that provides high tensile strength.</title>
        <authorList>
            <person name="Kono N."/>
            <person name="Nakamura H."/>
            <person name="Ohtoshi R."/>
            <person name="Tomita M."/>
            <person name="Numata K."/>
            <person name="Arakawa K."/>
        </authorList>
    </citation>
    <scope>NUCLEOTIDE SEQUENCE [LARGE SCALE GENOMIC DNA]</scope>
</reference>
<comment type="caution">
    <text evidence="3">The sequence shown here is derived from an EMBL/GenBank/DDBJ whole genome shotgun (WGS) entry which is preliminary data.</text>
</comment>
<feature type="transmembrane region" description="Helical" evidence="2">
    <location>
        <begin position="81"/>
        <end position="105"/>
    </location>
</feature>
<dbReference type="EMBL" id="BGZK01002460">
    <property type="protein sequence ID" value="GBP94088.1"/>
    <property type="molecule type" value="Genomic_DNA"/>
</dbReference>
<keyword evidence="2" id="KW-0472">Membrane</keyword>
<name>A0A4C2A235_EUMVA</name>
<evidence type="ECO:0000313" key="3">
    <source>
        <dbReference type="EMBL" id="GBP94088.1"/>
    </source>
</evidence>
<keyword evidence="2" id="KW-0812">Transmembrane</keyword>
<accession>A0A4C2A235</accession>
<feature type="compositionally biased region" description="Acidic residues" evidence="1">
    <location>
        <begin position="49"/>
        <end position="58"/>
    </location>
</feature>
<evidence type="ECO:0000256" key="2">
    <source>
        <dbReference type="SAM" id="Phobius"/>
    </source>
</evidence>
<dbReference type="Proteomes" id="UP000299102">
    <property type="component" value="Unassembled WGS sequence"/>
</dbReference>
<evidence type="ECO:0000313" key="4">
    <source>
        <dbReference type="Proteomes" id="UP000299102"/>
    </source>
</evidence>
<sequence>MTDVPGPSKRFSTDNCSISVAKKHRKINQDSNLDESECSSEEAAYSQCNDEDQSDMSEDSGTFGVAAGLIALSFLNSQQGLAAVALIAASAGLQSAVAIAAHVFVRFRAARLDPCELRTVVPYTYTLSERSAELHGNPSPSLSLGSPSYLGGIQFPSGKSEALGSIAAKIFATRHV</sequence>
<dbReference type="OrthoDB" id="7470470at2759"/>